<dbReference type="EMBL" id="LHQR01000048">
    <property type="protein sequence ID" value="KXG50006.1"/>
    <property type="molecule type" value="Genomic_DNA"/>
</dbReference>
<proteinExistence type="predicted"/>
<keyword evidence="2" id="KW-1185">Reference proteome</keyword>
<comment type="caution">
    <text evidence="1">The sequence shown here is derived from an EMBL/GenBank/DDBJ whole genome shotgun (WGS) entry which is preliminary data.</text>
</comment>
<protein>
    <submittedName>
        <fullName evidence="1">Uncharacterized protein</fullName>
    </submittedName>
</protein>
<name>A0A135LM36_PENPA</name>
<dbReference type="OrthoDB" id="4252315at2759"/>
<evidence type="ECO:0000313" key="2">
    <source>
        <dbReference type="Proteomes" id="UP000070168"/>
    </source>
</evidence>
<gene>
    <name evidence="1" type="ORF">PGRI_059740</name>
</gene>
<dbReference type="GeneID" id="63708987"/>
<accession>A0A135LM36</accession>
<sequence length="162" mass="18571">MIPRSSKSAPVATIQSKIPRFVKRPAPAVLPVMDEPHREALRCTRTVFRSEGEEPKPHYEDLHTLPEVWWISVQLTIEDRLCSDEELMDIVADRCRAGDCKSTYYYAMHHQEALWISLPVMNSDLAHLGRIAGVIALAEHYRMEIAAGRLSVDRNYIFEPRS</sequence>
<dbReference type="Proteomes" id="UP000070168">
    <property type="component" value="Unassembled WGS sequence"/>
</dbReference>
<reference evidence="1 2" key="1">
    <citation type="journal article" date="2016" name="BMC Genomics">
        <title>Genome sequencing and secondary metabolism of the postharvest pathogen Penicillium griseofulvum.</title>
        <authorList>
            <person name="Banani H."/>
            <person name="Marcet-Houben M."/>
            <person name="Ballester A.R."/>
            <person name="Abbruscato P."/>
            <person name="Gonzalez-Candelas L."/>
            <person name="Gabaldon T."/>
            <person name="Spadaro D."/>
        </authorList>
    </citation>
    <scope>NUCLEOTIDE SEQUENCE [LARGE SCALE GENOMIC DNA]</scope>
    <source>
        <strain evidence="1 2">PG3</strain>
    </source>
</reference>
<dbReference type="RefSeq" id="XP_040648542.1">
    <property type="nucleotide sequence ID" value="XM_040793687.1"/>
</dbReference>
<dbReference type="OMA" id="HYQMEIA"/>
<evidence type="ECO:0000313" key="1">
    <source>
        <dbReference type="EMBL" id="KXG50006.1"/>
    </source>
</evidence>
<organism evidence="1 2">
    <name type="scientific">Penicillium patulum</name>
    <name type="common">Penicillium griseofulvum</name>
    <dbReference type="NCBI Taxonomy" id="5078"/>
    <lineage>
        <taxon>Eukaryota</taxon>
        <taxon>Fungi</taxon>
        <taxon>Dikarya</taxon>
        <taxon>Ascomycota</taxon>
        <taxon>Pezizomycotina</taxon>
        <taxon>Eurotiomycetes</taxon>
        <taxon>Eurotiomycetidae</taxon>
        <taxon>Eurotiales</taxon>
        <taxon>Aspergillaceae</taxon>
        <taxon>Penicillium</taxon>
    </lineage>
</organism>
<dbReference type="AlphaFoldDB" id="A0A135LM36"/>